<evidence type="ECO:0000259" key="1">
    <source>
        <dbReference type="Pfam" id="PF12657"/>
    </source>
</evidence>
<feature type="domain" description="Transcription factor IIIC 90kDa subunit N-terminal" evidence="1">
    <location>
        <begin position="310"/>
        <end position="375"/>
    </location>
</feature>
<dbReference type="EMBL" id="JBHFEH010000005">
    <property type="protein sequence ID" value="KAL2057381.1"/>
    <property type="molecule type" value="Genomic_DNA"/>
</dbReference>
<dbReference type="PANTHER" id="PTHR15496:SF2">
    <property type="entry name" value="GENERAL TRANSCRIPTION FACTOR 3C POLYPEPTIDE 4"/>
    <property type="match status" value="1"/>
</dbReference>
<evidence type="ECO:0000259" key="2">
    <source>
        <dbReference type="Pfam" id="PF12660"/>
    </source>
</evidence>
<feature type="domain" description="Transcription factor IIIC 90kDa subunit N-terminal" evidence="1">
    <location>
        <begin position="19"/>
        <end position="222"/>
    </location>
</feature>
<proteinExistence type="predicted"/>
<evidence type="ECO:0000313" key="4">
    <source>
        <dbReference type="Proteomes" id="UP001590951"/>
    </source>
</evidence>
<feature type="domain" description="Transcription factor IIIC putative zinc-finger" evidence="2">
    <location>
        <begin position="507"/>
        <end position="610"/>
    </location>
</feature>
<sequence length="612" mass="68354">MLPKEHIPVNVSTEKCLSWSPDGELAIAAGEEVYLLLPRHNDREPWTHVRIPANAFTNQEWPWQKQASFKDMAIGEEQAKVTVTAVSWSPSGLAKHRRSVLGVLTSNLLLSLWTSESDPANPESWERVLIVNDALLSRRLGTSQADSRLSLRVRSMAWAPTCEQHTDRETPFSERKWGIFIMAITDDNKGIHFVTILSPVLGSSTFWDAQSFFYKKLPVEEKPVQRPSLLGLAMHEKHFVEGTLFADWTAAGDIPFIYYSHRVQYQELMSLSLGPPLEASLRMIDILKYSSENGFAETSYVKVPVSPFHIVSPFTAQIRKQKENYGIESNQGEHVVVKTWGVAYHKGLKAACITLHPSKLFEHTAPAEDSAIVLFDNGTDIESAEDKFPWQSPPEVDETGAHQRIFDTIFNVPQLRSLALSNLDLKIVYGAMYATMLTTDDQRARRLPAIMEALNLVGLGTGVDFSPEEPTMIGLQVAAPTPEPALAEMVKRMTERRARAILDSDSSDTPLLDSCPICSEIHGPKAIIYFESVAEAYCPQKHPFARCALTFLPILEPGLSKQCADCGREYLNETLHPEIQQESLVPGSTPSLANLLFDKFDTCPYCGGKYCY</sequence>
<accession>A0ABR4BK50</accession>
<dbReference type="Proteomes" id="UP001590951">
    <property type="component" value="Unassembled WGS sequence"/>
</dbReference>
<dbReference type="InterPro" id="IPR044230">
    <property type="entry name" value="GTF3C4"/>
</dbReference>
<reference evidence="3 4" key="1">
    <citation type="submission" date="2024-09" db="EMBL/GenBank/DDBJ databases">
        <title>Rethinking Asexuality: The Enigmatic Case of Functional Sexual Genes in Lepraria (Stereocaulaceae).</title>
        <authorList>
            <person name="Doellman M."/>
            <person name="Sun Y."/>
            <person name="Barcenas-Pena A."/>
            <person name="Lumbsch H.T."/>
            <person name="Grewe F."/>
        </authorList>
    </citation>
    <scope>NUCLEOTIDE SEQUENCE [LARGE SCALE GENOMIC DNA]</scope>
    <source>
        <strain evidence="3 4">Grewe 0041</strain>
    </source>
</reference>
<name>A0ABR4BK50_9LECA</name>
<dbReference type="PANTHER" id="PTHR15496">
    <property type="entry name" value="GENERAL TRANSCRIPTION FACTOR 3C POLYPEPTIDE 4 FAMILY"/>
    <property type="match status" value="1"/>
</dbReference>
<organism evidence="3 4">
    <name type="scientific">Lepraria finkii</name>
    <dbReference type="NCBI Taxonomy" id="1340010"/>
    <lineage>
        <taxon>Eukaryota</taxon>
        <taxon>Fungi</taxon>
        <taxon>Dikarya</taxon>
        <taxon>Ascomycota</taxon>
        <taxon>Pezizomycotina</taxon>
        <taxon>Lecanoromycetes</taxon>
        <taxon>OSLEUM clade</taxon>
        <taxon>Lecanoromycetidae</taxon>
        <taxon>Lecanorales</taxon>
        <taxon>Lecanorineae</taxon>
        <taxon>Stereocaulaceae</taxon>
        <taxon>Lepraria</taxon>
    </lineage>
</organism>
<comment type="caution">
    <text evidence="3">The sequence shown here is derived from an EMBL/GenBank/DDBJ whole genome shotgun (WGS) entry which is preliminary data.</text>
</comment>
<gene>
    <name evidence="3" type="ORF">ABVK25_002434</name>
</gene>
<keyword evidence="4" id="KW-1185">Reference proteome</keyword>
<evidence type="ECO:0008006" key="5">
    <source>
        <dbReference type="Google" id="ProtNLM"/>
    </source>
</evidence>
<dbReference type="Pfam" id="PF12657">
    <property type="entry name" value="TFIIIC_delta"/>
    <property type="match status" value="2"/>
</dbReference>
<dbReference type="Pfam" id="PF12660">
    <property type="entry name" value="zf-TFIIIC"/>
    <property type="match status" value="1"/>
</dbReference>
<evidence type="ECO:0000313" key="3">
    <source>
        <dbReference type="EMBL" id="KAL2057381.1"/>
    </source>
</evidence>
<dbReference type="InterPro" id="IPR024761">
    <property type="entry name" value="TFIIIC_delta_N"/>
</dbReference>
<protein>
    <recommendedName>
        <fullName evidence="5">Transcription factor IIIC subunit delta N-term-domain-containing protein</fullName>
    </recommendedName>
</protein>
<dbReference type="InterPro" id="IPR024764">
    <property type="entry name" value="TFIIIC_Znf"/>
</dbReference>